<evidence type="ECO:0000313" key="2">
    <source>
        <dbReference type="EMBL" id="ABB28734.1"/>
    </source>
</evidence>
<dbReference type="InterPro" id="IPR029044">
    <property type="entry name" value="Nucleotide-diphossugar_trans"/>
</dbReference>
<protein>
    <submittedName>
        <fullName evidence="2">Glycosyl transferase</fullName>
    </submittedName>
</protein>
<name>Q3AQJ1_CHLCH</name>
<gene>
    <name evidence="2" type="ordered locus">Cag_1478</name>
</gene>
<dbReference type="EMBL" id="CP000108">
    <property type="protein sequence ID" value="ABB28734.1"/>
    <property type="molecule type" value="Genomic_DNA"/>
</dbReference>
<accession>Q3AQJ1</accession>
<proteinExistence type="predicted"/>
<dbReference type="eggNOG" id="COG1216">
    <property type="taxonomic scope" value="Bacteria"/>
</dbReference>
<dbReference type="SUPFAM" id="SSF53448">
    <property type="entry name" value="Nucleotide-diphospho-sugar transferases"/>
    <property type="match status" value="1"/>
</dbReference>
<dbReference type="Pfam" id="PF00535">
    <property type="entry name" value="Glycos_transf_2"/>
    <property type="match status" value="1"/>
</dbReference>
<dbReference type="AlphaFoldDB" id="Q3AQJ1"/>
<organism evidence="2">
    <name type="scientific">Chlorobium chlorochromatii (strain CaD3)</name>
    <dbReference type="NCBI Taxonomy" id="340177"/>
    <lineage>
        <taxon>Bacteria</taxon>
        <taxon>Pseudomonadati</taxon>
        <taxon>Chlorobiota</taxon>
        <taxon>Chlorobiia</taxon>
        <taxon>Chlorobiales</taxon>
        <taxon>Chlorobiaceae</taxon>
        <taxon>Chlorobium/Pelodictyon group</taxon>
        <taxon>Chlorobium</taxon>
    </lineage>
</organism>
<dbReference type="KEGG" id="cch:Cag_1478"/>
<dbReference type="PANTHER" id="PTHR22916">
    <property type="entry name" value="GLYCOSYLTRANSFERASE"/>
    <property type="match status" value="1"/>
</dbReference>
<keyword evidence="2" id="KW-0808">Transferase</keyword>
<dbReference type="InterPro" id="IPR001173">
    <property type="entry name" value="Glyco_trans_2-like"/>
</dbReference>
<feature type="domain" description="Glycosyltransferase 2-like" evidence="1">
    <location>
        <begin position="7"/>
        <end position="130"/>
    </location>
</feature>
<sequence>MREYLISVIIAVYNPNAIFLQKAIQSVLNQSFPVLELILVNDGGNEEFRNLLPTDSRIKVFRKVNEGVALARNYAIQQSQGEYIAFLDQDDYWFPHKLEKQISMIPSDQPQCFVVSPIQIIDSVGSVVDKNNLAATSLYKNNLSLVNPFLGLCYGNYIYSSTPLIHKKVFEIVGLFDVAAQPHDDWDMYLRILYAGVPFFRYTDSALSVWRIHDSNESHKIKAMLLSKCYVEKKLLELNLVAPVREVVTINLLFDNVELAHLFYKENNTPEFRFLMKRYLPSLIRVFFVRFNKTFELDKILFRRIRKIILKSFRRYIVSFLRCNG</sequence>
<reference evidence="2" key="1">
    <citation type="submission" date="2005-08" db="EMBL/GenBank/DDBJ databases">
        <title>Complete sequence of Chlorobium chlorochromatii CaD3.</title>
        <authorList>
            <person name="Copeland A."/>
            <person name="Lucas S."/>
            <person name="Lapidus A."/>
            <person name="Barry K."/>
            <person name="Detter J.C."/>
            <person name="Glavina T."/>
            <person name="Hammon N."/>
            <person name="Israni S."/>
            <person name="Pitluck S."/>
            <person name="Bryant D."/>
            <person name="Schmutz J."/>
            <person name="Larimer F."/>
            <person name="Land M."/>
            <person name="Kyrpides N."/>
            <person name="Ivanova N."/>
            <person name="Richardson P."/>
        </authorList>
    </citation>
    <scope>NUCLEOTIDE SEQUENCE [LARGE SCALE GENOMIC DNA]</scope>
    <source>
        <strain evidence="2">CaD3</strain>
    </source>
</reference>
<dbReference type="STRING" id="340177.Cag_1478"/>
<evidence type="ECO:0000259" key="1">
    <source>
        <dbReference type="Pfam" id="PF00535"/>
    </source>
</evidence>
<dbReference type="OrthoDB" id="9815829at2"/>
<dbReference type="HOGENOM" id="CLU_025996_0_5_10"/>
<dbReference type="CAZy" id="GT2">
    <property type="family name" value="Glycosyltransferase Family 2"/>
</dbReference>
<dbReference type="PANTHER" id="PTHR22916:SF3">
    <property type="entry name" value="UDP-GLCNAC:BETAGAL BETA-1,3-N-ACETYLGLUCOSAMINYLTRANSFERASE-LIKE PROTEIN 1"/>
    <property type="match status" value="1"/>
</dbReference>
<dbReference type="Gene3D" id="3.90.550.10">
    <property type="entry name" value="Spore Coat Polysaccharide Biosynthesis Protein SpsA, Chain A"/>
    <property type="match status" value="1"/>
</dbReference>
<dbReference type="GO" id="GO:0016758">
    <property type="term" value="F:hexosyltransferase activity"/>
    <property type="evidence" value="ECO:0007669"/>
    <property type="project" value="UniProtKB-ARBA"/>
</dbReference>